<dbReference type="Proteomes" id="UP000604046">
    <property type="component" value="Unassembled WGS sequence"/>
</dbReference>
<evidence type="ECO:0000259" key="7">
    <source>
        <dbReference type="PROSITE" id="PS50203"/>
    </source>
</evidence>
<dbReference type="InterPro" id="IPR001300">
    <property type="entry name" value="Peptidase_C2_calpain_cat"/>
</dbReference>
<name>A0A812STD5_9DINO</name>
<comment type="similarity">
    <text evidence="1">Belongs to the peptidase C2 family.</text>
</comment>
<comment type="caution">
    <text evidence="8">The sequence shown here is derived from an EMBL/GenBank/DDBJ whole genome shotgun (WGS) entry which is preliminary data.</text>
</comment>
<evidence type="ECO:0000256" key="3">
    <source>
        <dbReference type="ARBA" id="ARBA00022801"/>
    </source>
</evidence>
<evidence type="ECO:0000256" key="2">
    <source>
        <dbReference type="ARBA" id="ARBA00022670"/>
    </source>
</evidence>
<evidence type="ECO:0000256" key="4">
    <source>
        <dbReference type="ARBA" id="ARBA00022807"/>
    </source>
</evidence>
<dbReference type="InterPro" id="IPR038765">
    <property type="entry name" value="Papain-like_cys_pep_sf"/>
</dbReference>
<protein>
    <submittedName>
        <fullName evidence="8">ADL1 protein</fullName>
    </submittedName>
</protein>
<evidence type="ECO:0000256" key="1">
    <source>
        <dbReference type="ARBA" id="ARBA00007623"/>
    </source>
</evidence>
<feature type="active site" evidence="5 6">
    <location>
        <position position="309"/>
    </location>
</feature>
<evidence type="ECO:0000313" key="8">
    <source>
        <dbReference type="EMBL" id="CAE7494495.1"/>
    </source>
</evidence>
<evidence type="ECO:0000256" key="6">
    <source>
        <dbReference type="PROSITE-ProRule" id="PRU00239"/>
    </source>
</evidence>
<proteinExistence type="inferred from homology"/>
<dbReference type="GO" id="GO:0004198">
    <property type="term" value="F:calcium-dependent cysteine-type endopeptidase activity"/>
    <property type="evidence" value="ECO:0007669"/>
    <property type="project" value="InterPro"/>
</dbReference>
<dbReference type="PANTHER" id="PTHR10183">
    <property type="entry name" value="CALPAIN"/>
    <property type="match status" value="1"/>
</dbReference>
<dbReference type="Pfam" id="PF00648">
    <property type="entry name" value="Peptidase_C2"/>
    <property type="match status" value="1"/>
</dbReference>
<evidence type="ECO:0000313" key="9">
    <source>
        <dbReference type="Proteomes" id="UP000604046"/>
    </source>
</evidence>
<gene>
    <name evidence="8" type="primary">ADL1</name>
    <name evidence="8" type="ORF">SNAT2548_LOCUS27704</name>
</gene>
<dbReference type="SUPFAM" id="SSF54001">
    <property type="entry name" value="Cysteine proteinases"/>
    <property type="match status" value="1"/>
</dbReference>
<keyword evidence="3 6" id="KW-0378">Hydrolase</keyword>
<keyword evidence="2 6" id="KW-0645">Protease</keyword>
<dbReference type="EMBL" id="CAJNDS010002484">
    <property type="protein sequence ID" value="CAE7494495.1"/>
    <property type="molecule type" value="Genomic_DNA"/>
</dbReference>
<dbReference type="SMART" id="SM00230">
    <property type="entry name" value="CysPc"/>
    <property type="match status" value="1"/>
</dbReference>
<evidence type="ECO:0000256" key="5">
    <source>
        <dbReference type="PIRSR" id="PIRSR622684-1"/>
    </source>
</evidence>
<dbReference type="PRINTS" id="PR00704">
    <property type="entry name" value="CALPAIN"/>
</dbReference>
<keyword evidence="4 6" id="KW-0788">Thiol protease</keyword>
<dbReference type="PROSITE" id="PS50203">
    <property type="entry name" value="CALPAIN_CAT"/>
    <property type="match status" value="1"/>
</dbReference>
<dbReference type="GO" id="GO:0006508">
    <property type="term" value="P:proteolysis"/>
    <property type="evidence" value="ECO:0007669"/>
    <property type="project" value="UniProtKB-KW"/>
</dbReference>
<reference evidence="8" key="1">
    <citation type="submission" date="2021-02" db="EMBL/GenBank/DDBJ databases">
        <authorList>
            <person name="Dougan E. K."/>
            <person name="Rhodes N."/>
            <person name="Thang M."/>
            <person name="Chan C."/>
        </authorList>
    </citation>
    <scope>NUCLEOTIDE SEQUENCE</scope>
</reference>
<dbReference type="AlphaFoldDB" id="A0A812STD5"/>
<dbReference type="InterPro" id="IPR000169">
    <property type="entry name" value="Pept_cys_AS"/>
</dbReference>
<dbReference type="OrthoDB" id="167576at2759"/>
<dbReference type="Gene3D" id="3.90.70.10">
    <property type="entry name" value="Cysteine proteinases"/>
    <property type="match status" value="1"/>
</dbReference>
<organism evidence="8 9">
    <name type="scientific">Symbiodinium natans</name>
    <dbReference type="NCBI Taxonomy" id="878477"/>
    <lineage>
        <taxon>Eukaryota</taxon>
        <taxon>Sar</taxon>
        <taxon>Alveolata</taxon>
        <taxon>Dinophyceae</taxon>
        <taxon>Suessiales</taxon>
        <taxon>Symbiodiniaceae</taxon>
        <taxon>Symbiodinium</taxon>
    </lineage>
</organism>
<sequence>MLCCLAAASEADDATEFKVDVAQPGVGDGVKYGINIPKEYLERLWVDPDFPPTHVSLGLAKEKALSVAGRLVNHAWCPISYSKPDLPLFAGTIDPTSLGQGALGDCWLITAISTMAEYPESLKQLFLTKKHNEIGQYVLRLYDAEDGEWLDVKVDSLVPIDLGGGMAYEGKPLVYVNPTKQEVWMCVLEKAVAKLFGSYAQLNGGLVGTGWTAMTGCTDIQNYEGNGETFKKLRSGFDLQLLDAEWDKQREKEHALMNAEEFFKLLDEFDGRHFLMCCGIIAKKNPNLKENVDDEGSEGTWENGLYTKHAYAILGTYEGHGVQLIRCRNPWGTSKEYDGDWGDQSSKWKEFPEVAKEVKFEPRADGVFWMSAKDFCSNFTNVQVLKQSMPGPKSVELPYEAARAKKMKEDAERLQRVKAELYENGGWYTGEAVSWRGGDPQPGMRIYEDPETFKYVAKRLVELWGCPDFMSKDFSEHARTKLPPVLRKELIDRHRATAPKGRR</sequence>
<dbReference type="PANTHER" id="PTHR10183:SF379">
    <property type="entry name" value="CALPAIN-5"/>
    <property type="match status" value="1"/>
</dbReference>
<dbReference type="InterPro" id="IPR022684">
    <property type="entry name" value="Calpain_cysteine_protease"/>
</dbReference>
<dbReference type="PROSITE" id="PS00139">
    <property type="entry name" value="THIOL_PROTEASE_CYS"/>
    <property type="match status" value="1"/>
</dbReference>
<keyword evidence="9" id="KW-1185">Reference proteome</keyword>
<feature type="active site" evidence="5 6">
    <location>
        <position position="106"/>
    </location>
</feature>
<feature type="domain" description="Calpain catalytic" evidence="7">
    <location>
        <begin position="44"/>
        <end position="388"/>
    </location>
</feature>
<feature type="active site" evidence="5 6">
    <location>
        <position position="329"/>
    </location>
</feature>
<accession>A0A812STD5</accession>